<dbReference type="PANTHER" id="PTHR10662">
    <property type="entry name" value="NUCLEAR RNA EXPORT FACTOR"/>
    <property type="match status" value="1"/>
</dbReference>
<dbReference type="EMBL" id="JACAZF010000002">
    <property type="protein sequence ID" value="KAF7312070.1"/>
    <property type="molecule type" value="Genomic_DNA"/>
</dbReference>
<dbReference type="SUPFAM" id="SSF54427">
    <property type="entry name" value="NTF2-like"/>
    <property type="match status" value="1"/>
</dbReference>
<evidence type="ECO:0000313" key="11">
    <source>
        <dbReference type="Proteomes" id="UP000636479"/>
    </source>
</evidence>
<keyword evidence="11" id="KW-1185">Reference proteome</keyword>
<feature type="domain" description="NTF2" evidence="8">
    <location>
        <begin position="356"/>
        <end position="528"/>
    </location>
</feature>
<evidence type="ECO:0000256" key="3">
    <source>
        <dbReference type="ARBA" id="ARBA00022448"/>
    </source>
</evidence>
<dbReference type="Pfam" id="PF03943">
    <property type="entry name" value="TAP_C"/>
    <property type="match status" value="1"/>
</dbReference>
<dbReference type="InterPro" id="IPR002075">
    <property type="entry name" value="NTF2_dom"/>
</dbReference>
<dbReference type="SUPFAM" id="SSF52058">
    <property type="entry name" value="L domain-like"/>
    <property type="match status" value="1"/>
</dbReference>
<dbReference type="CDD" id="cd14342">
    <property type="entry name" value="UBA_TAP-C"/>
    <property type="match status" value="1"/>
</dbReference>
<reference evidence="10" key="1">
    <citation type="submission" date="2020-05" db="EMBL/GenBank/DDBJ databases">
        <title>Mycena genomes resolve the evolution of fungal bioluminescence.</title>
        <authorList>
            <person name="Tsai I.J."/>
        </authorList>
    </citation>
    <scope>NUCLEOTIDE SEQUENCE</scope>
    <source>
        <strain evidence="10">171206Taipei</strain>
    </source>
</reference>
<feature type="domain" description="TAP-C" evidence="9">
    <location>
        <begin position="572"/>
        <end position="625"/>
    </location>
</feature>
<proteinExistence type="inferred from homology"/>
<keyword evidence="4" id="KW-0433">Leucine-rich repeat</keyword>
<comment type="similarity">
    <text evidence="2">Belongs to the NXF family.</text>
</comment>
<dbReference type="InterPro" id="IPR030217">
    <property type="entry name" value="NXF_fam"/>
</dbReference>
<comment type="caution">
    <text evidence="10">The sequence shown here is derived from an EMBL/GenBank/DDBJ whole genome shotgun (WGS) entry which is preliminary data.</text>
</comment>
<dbReference type="PANTHER" id="PTHR10662:SF22">
    <property type="entry name" value="NUCLEAR RNA EXPORT FACTOR 1"/>
    <property type="match status" value="1"/>
</dbReference>
<dbReference type="OrthoDB" id="25872at2759"/>
<dbReference type="InterPro" id="IPR018222">
    <property type="entry name" value="Nuclear_transport_factor_2_euk"/>
</dbReference>
<dbReference type="Gene3D" id="3.10.450.50">
    <property type="match status" value="1"/>
</dbReference>
<keyword evidence="6" id="KW-0509">mRNA transport</keyword>
<dbReference type="SMART" id="SM00804">
    <property type="entry name" value="TAP_C"/>
    <property type="match status" value="1"/>
</dbReference>
<keyword evidence="3" id="KW-0813">Transport</keyword>
<dbReference type="InterPro" id="IPR009060">
    <property type="entry name" value="UBA-like_sf"/>
</dbReference>
<name>A0A8H6T9Z7_9AGAR</name>
<keyword evidence="7" id="KW-0539">Nucleus</keyword>
<dbReference type="Gene3D" id="3.80.10.10">
    <property type="entry name" value="Ribonuclease Inhibitor"/>
    <property type="match status" value="1"/>
</dbReference>
<evidence type="ECO:0008006" key="12">
    <source>
        <dbReference type="Google" id="ProtNLM"/>
    </source>
</evidence>
<dbReference type="Pfam" id="PF22602">
    <property type="entry name" value="NXF_NTF2"/>
    <property type="match status" value="1"/>
</dbReference>
<evidence type="ECO:0000256" key="5">
    <source>
        <dbReference type="ARBA" id="ARBA00022737"/>
    </source>
</evidence>
<evidence type="ECO:0000256" key="4">
    <source>
        <dbReference type="ARBA" id="ARBA00022614"/>
    </source>
</evidence>
<dbReference type="PROSITE" id="PS51281">
    <property type="entry name" value="TAP_C"/>
    <property type="match status" value="1"/>
</dbReference>
<evidence type="ECO:0000259" key="8">
    <source>
        <dbReference type="PROSITE" id="PS50177"/>
    </source>
</evidence>
<keyword evidence="5" id="KW-0677">Repeat</keyword>
<dbReference type="InterPro" id="IPR005637">
    <property type="entry name" value="TAP_C_dom"/>
</dbReference>
<dbReference type="Proteomes" id="UP000636479">
    <property type="component" value="Unassembled WGS sequence"/>
</dbReference>
<dbReference type="InterPro" id="IPR032710">
    <property type="entry name" value="NTF2-like_dom_sf"/>
</dbReference>
<accession>A0A8H6T9Z7</accession>
<protein>
    <recommendedName>
        <fullName evidence="12">NTF2-like protein</fullName>
    </recommendedName>
</protein>
<dbReference type="GeneID" id="59341599"/>
<comment type="subcellular location">
    <subcellularLocation>
        <location evidence="1">Nucleus</location>
    </subcellularLocation>
</comment>
<evidence type="ECO:0000256" key="7">
    <source>
        <dbReference type="ARBA" id="ARBA00023242"/>
    </source>
</evidence>
<evidence type="ECO:0000259" key="9">
    <source>
        <dbReference type="PROSITE" id="PS51281"/>
    </source>
</evidence>
<dbReference type="PROSITE" id="PS50177">
    <property type="entry name" value="NTF2_DOMAIN"/>
    <property type="match status" value="1"/>
</dbReference>
<dbReference type="RefSeq" id="XP_037224178.1">
    <property type="nucleotide sequence ID" value="XM_037359083.1"/>
</dbReference>
<dbReference type="AlphaFoldDB" id="A0A8H6T9Z7"/>
<dbReference type="InterPro" id="IPR032675">
    <property type="entry name" value="LRR_dom_sf"/>
</dbReference>
<evidence type="ECO:0000313" key="10">
    <source>
        <dbReference type="EMBL" id="KAF7312070.1"/>
    </source>
</evidence>
<organism evidence="10 11">
    <name type="scientific">Mycena indigotica</name>
    <dbReference type="NCBI Taxonomy" id="2126181"/>
    <lineage>
        <taxon>Eukaryota</taxon>
        <taxon>Fungi</taxon>
        <taxon>Dikarya</taxon>
        <taxon>Basidiomycota</taxon>
        <taxon>Agaricomycotina</taxon>
        <taxon>Agaricomycetes</taxon>
        <taxon>Agaricomycetidae</taxon>
        <taxon>Agaricales</taxon>
        <taxon>Marasmiineae</taxon>
        <taxon>Mycenaceae</taxon>
        <taxon>Mycena</taxon>
    </lineage>
</organism>
<sequence>MFSSPTPAPGARTIAASALRGAGLTADRDTTMRDVERPTGRKAASKHRSHRVRVYDLNGTGSSSRMVIDLSSLSLDYLKPTAYEPHDVARSSLPGSQTVQHPTSFPYVELQGYRFPALVETPPASSRILAGKSTRTLEHWTEFVKKRYDPQTKCLNLDSIQDDEIIRKHGLQTPGKAGGTAREAGVIFKLASKLKPPVCLISLHVSFDPTIVFYKVETVSLANNGLIGQHLTYLDKYLPRIVNLSLQNNNLRGWKDLEFISGRRGKLLKLRELVLMGNPVRENEYQTGNGDRFKREALRRFLTLELLDQEPVTKIAFDVAQVDPTAPTAVAVPAPSATTFPFKMGPSFIDGVDPAVVSNFLSRFLPMFDTQRPQLADAYTPASTFSFSANTTIPSRARIEGLHHHPQLPNQPKLSWKPWIDGGSRNLQRLSNDKIASALHVGGPDIIQAFVNLPVTKHDLLGAPENFSVDAFLTGPGLLVIVHGQFIEAPSQGIRSFDRTFILAPAPEDSRARANGWDVVILSDQWTIRGFSKPDAWKTGPLLVQATIDTNPPVNPRHLPADQMALLNTVPEAQRPAVLELCGRSRLNVKYALDCLNGNAWDIERALANFNEVKATLPPDAFLRPMAS</sequence>
<dbReference type="GO" id="GO:0003723">
    <property type="term" value="F:RNA binding"/>
    <property type="evidence" value="ECO:0007669"/>
    <property type="project" value="TreeGrafter"/>
</dbReference>
<dbReference type="SUPFAM" id="SSF46934">
    <property type="entry name" value="UBA-like"/>
    <property type="match status" value="1"/>
</dbReference>
<evidence type="ECO:0000256" key="6">
    <source>
        <dbReference type="ARBA" id="ARBA00022816"/>
    </source>
</evidence>
<evidence type="ECO:0000256" key="2">
    <source>
        <dbReference type="ARBA" id="ARBA00009285"/>
    </source>
</evidence>
<dbReference type="Gene3D" id="1.10.8.10">
    <property type="entry name" value="DNA helicase RuvA subunit, C-terminal domain"/>
    <property type="match status" value="1"/>
</dbReference>
<dbReference type="GO" id="GO:0005634">
    <property type="term" value="C:nucleus"/>
    <property type="evidence" value="ECO:0007669"/>
    <property type="project" value="UniProtKB-SubCell"/>
</dbReference>
<evidence type="ECO:0000256" key="1">
    <source>
        <dbReference type="ARBA" id="ARBA00004123"/>
    </source>
</evidence>
<dbReference type="GO" id="GO:0016973">
    <property type="term" value="P:poly(A)+ mRNA export from nucleus"/>
    <property type="evidence" value="ECO:0007669"/>
    <property type="project" value="TreeGrafter"/>
</dbReference>
<gene>
    <name evidence="10" type="ORF">MIND_00219200</name>
</gene>